<evidence type="ECO:0000313" key="12">
    <source>
        <dbReference type="EMBL" id="PPQ86418.1"/>
    </source>
</evidence>
<dbReference type="OrthoDB" id="3222at2759"/>
<evidence type="ECO:0000256" key="10">
    <source>
        <dbReference type="SAM" id="MobiDB-lite"/>
    </source>
</evidence>
<evidence type="ECO:0000256" key="3">
    <source>
        <dbReference type="ARBA" id="ARBA00022448"/>
    </source>
</evidence>
<feature type="transmembrane region" description="Helical" evidence="11">
    <location>
        <begin position="142"/>
        <end position="161"/>
    </location>
</feature>
<evidence type="ECO:0000256" key="6">
    <source>
        <dbReference type="ARBA" id="ARBA00022989"/>
    </source>
</evidence>
<dbReference type="CDD" id="cd00333">
    <property type="entry name" value="MIP"/>
    <property type="match status" value="1"/>
</dbReference>
<feature type="transmembrane region" description="Helical" evidence="11">
    <location>
        <begin position="64"/>
        <end position="83"/>
    </location>
</feature>
<dbReference type="PRINTS" id="PR00783">
    <property type="entry name" value="MINTRINSICP"/>
</dbReference>
<dbReference type="GO" id="GO:0005886">
    <property type="term" value="C:plasma membrane"/>
    <property type="evidence" value="ECO:0007669"/>
    <property type="project" value="TreeGrafter"/>
</dbReference>
<reference evidence="12 13" key="1">
    <citation type="journal article" date="2018" name="Evol. Lett.">
        <title>Horizontal gene cluster transfer increased hallucinogenic mushroom diversity.</title>
        <authorList>
            <person name="Reynolds H.T."/>
            <person name="Vijayakumar V."/>
            <person name="Gluck-Thaler E."/>
            <person name="Korotkin H.B."/>
            <person name="Matheny P.B."/>
            <person name="Slot J.C."/>
        </authorList>
    </citation>
    <scope>NUCLEOTIDE SEQUENCE [LARGE SCALE GENOMIC DNA]</scope>
    <source>
        <strain evidence="12 13">2631</strain>
    </source>
</reference>
<protein>
    <recommendedName>
        <fullName evidence="14">Aquaporin</fullName>
    </recommendedName>
</protein>
<dbReference type="PANTHER" id="PTHR43829">
    <property type="entry name" value="AQUAPORIN OR AQUAGLYCEROPORIN RELATED"/>
    <property type="match status" value="1"/>
</dbReference>
<evidence type="ECO:0000256" key="8">
    <source>
        <dbReference type="ARBA" id="ARBA00034651"/>
    </source>
</evidence>
<name>A0A409X6K2_PSICY</name>
<feature type="transmembrane region" description="Helical" evidence="11">
    <location>
        <begin position="193"/>
        <end position="217"/>
    </location>
</feature>
<evidence type="ECO:0000256" key="9">
    <source>
        <dbReference type="RuleBase" id="RU000477"/>
    </source>
</evidence>
<organism evidence="12 13">
    <name type="scientific">Psilocybe cyanescens</name>
    <dbReference type="NCBI Taxonomy" id="93625"/>
    <lineage>
        <taxon>Eukaryota</taxon>
        <taxon>Fungi</taxon>
        <taxon>Dikarya</taxon>
        <taxon>Basidiomycota</taxon>
        <taxon>Agaricomycotina</taxon>
        <taxon>Agaricomycetes</taxon>
        <taxon>Agaricomycetidae</taxon>
        <taxon>Agaricales</taxon>
        <taxon>Agaricineae</taxon>
        <taxon>Strophariaceae</taxon>
        <taxon>Psilocybe</taxon>
    </lineage>
</organism>
<keyword evidence="7 11" id="KW-0472">Membrane</keyword>
<dbReference type="SUPFAM" id="SSF81338">
    <property type="entry name" value="Aquaporin-like"/>
    <property type="match status" value="1"/>
</dbReference>
<dbReference type="STRING" id="93625.A0A409X6K2"/>
<evidence type="ECO:0000256" key="4">
    <source>
        <dbReference type="ARBA" id="ARBA00022692"/>
    </source>
</evidence>
<feature type="compositionally biased region" description="Polar residues" evidence="10">
    <location>
        <begin position="1"/>
        <end position="10"/>
    </location>
</feature>
<evidence type="ECO:0000256" key="11">
    <source>
        <dbReference type="SAM" id="Phobius"/>
    </source>
</evidence>
<keyword evidence="13" id="KW-1185">Reference proteome</keyword>
<dbReference type="GO" id="GO:0015250">
    <property type="term" value="F:water channel activity"/>
    <property type="evidence" value="ECO:0007669"/>
    <property type="project" value="TreeGrafter"/>
</dbReference>
<dbReference type="PANTHER" id="PTHR43829:SF9">
    <property type="entry name" value="AQUAPORIN-9"/>
    <property type="match status" value="1"/>
</dbReference>
<dbReference type="InterPro" id="IPR050363">
    <property type="entry name" value="MIP/Aquaporin"/>
</dbReference>
<dbReference type="InterPro" id="IPR000425">
    <property type="entry name" value="MIP"/>
</dbReference>
<sequence>MQSPTSSLTLTKPGPDSPLSNVELPTLTSYFPPQKPQSTMSRLRDNDVLTSLCRQFIREPMAEFFGVALFIIFGTGVDCQVVLSTNKGVASSPKGDFLSVNLGWAIGLAMGAWVSGGISGGHLNPAVTLALATWRGFSWKKVPAFIFAQVMGGLVGSAIVYKNYINAIDIFEGGRSIRTQATASLFATYAQDYMTAGSCFFAEFLGTAILVFVVVAVSDKSNNAPPSGLLPLSLFLVLLGLGASLGMQTSYAFNPARDFGPRLLLTFAGYGKQLYTYRHQYWLWCPIIAPFLGAQAAVGFYDLFLREEDPFNRFETFKSVASSENGSQSPVGNGSSPA</sequence>
<accession>A0A409X6K2</accession>
<evidence type="ECO:0000256" key="7">
    <source>
        <dbReference type="ARBA" id="ARBA00023136"/>
    </source>
</evidence>
<comment type="caution">
    <text evidence="12">The sequence shown here is derived from an EMBL/GenBank/DDBJ whole genome shotgun (WGS) entry which is preliminary data.</text>
</comment>
<gene>
    <name evidence="12" type="ORF">CVT25_003540</name>
</gene>
<keyword evidence="5" id="KW-0677">Repeat</keyword>
<keyword evidence="6 11" id="KW-1133">Transmembrane helix</keyword>
<evidence type="ECO:0000256" key="1">
    <source>
        <dbReference type="ARBA" id="ARBA00004141"/>
    </source>
</evidence>
<dbReference type="FunFam" id="1.20.1080.10:FF:000027">
    <property type="entry name" value="MIP aquaporin"/>
    <property type="match status" value="1"/>
</dbReference>
<evidence type="ECO:0000313" key="13">
    <source>
        <dbReference type="Proteomes" id="UP000283269"/>
    </source>
</evidence>
<dbReference type="InParanoid" id="A0A409X6K2"/>
<feature type="transmembrane region" description="Helical" evidence="11">
    <location>
        <begin position="229"/>
        <end position="253"/>
    </location>
</feature>
<evidence type="ECO:0000256" key="5">
    <source>
        <dbReference type="ARBA" id="ARBA00022737"/>
    </source>
</evidence>
<proteinExistence type="inferred from homology"/>
<comment type="catalytic activity">
    <reaction evidence="8">
        <text>H2O(in) = H2O(out)</text>
        <dbReference type="Rhea" id="RHEA:29667"/>
        <dbReference type="ChEBI" id="CHEBI:15377"/>
    </reaction>
</comment>
<keyword evidence="3 9" id="KW-0813">Transport</keyword>
<comment type="similarity">
    <text evidence="2 9">Belongs to the MIP/aquaporin (TC 1.A.8) family.</text>
</comment>
<dbReference type="PROSITE" id="PS00221">
    <property type="entry name" value="MIP"/>
    <property type="match status" value="1"/>
</dbReference>
<feature type="transmembrane region" description="Helical" evidence="11">
    <location>
        <begin position="103"/>
        <end position="121"/>
    </location>
</feature>
<dbReference type="AlphaFoldDB" id="A0A409X6K2"/>
<dbReference type="InterPro" id="IPR022357">
    <property type="entry name" value="MIP_CS"/>
</dbReference>
<dbReference type="GO" id="GO:0015254">
    <property type="term" value="F:glycerol channel activity"/>
    <property type="evidence" value="ECO:0007669"/>
    <property type="project" value="TreeGrafter"/>
</dbReference>
<dbReference type="Pfam" id="PF00230">
    <property type="entry name" value="MIP"/>
    <property type="match status" value="1"/>
</dbReference>
<feature type="transmembrane region" description="Helical" evidence="11">
    <location>
        <begin position="281"/>
        <end position="304"/>
    </location>
</feature>
<dbReference type="NCBIfam" id="TIGR00861">
    <property type="entry name" value="MIP"/>
    <property type="match status" value="1"/>
</dbReference>
<evidence type="ECO:0000256" key="2">
    <source>
        <dbReference type="ARBA" id="ARBA00006175"/>
    </source>
</evidence>
<keyword evidence="4 9" id="KW-0812">Transmembrane</keyword>
<dbReference type="Proteomes" id="UP000283269">
    <property type="component" value="Unassembled WGS sequence"/>
</dbReference>
<comment type="subcellular location">
    <subcellularLocation>
        <location evidence="1">Membrane</location>
        <topology evidence="1">Multi-pass membrane protein</topology>
    </subcellularLocation>
</comment>
<feature type="region of interest" description="Disordered" evidence="10">
    <location>
        <begin position="1"/>
        <end position="21"/>
    </location>
</feature>
<dbReference type="EMBL" id="NHYD01002497">
    <property type="protein sequence ID" value="PPQ86418.1"/>
    <property type="molecule type" value="Genomic_DNA"/>
</dbReference>
<evidence type="ECO:0008006" key="14">
    <source>
        <dbReference type="Google" id="ProtNLM"/>
    </source>
</evidence>
<dbReference type="InterPro" id="IPR023271">
    <property type="entry name" value="Aquaporin-like"/>
</dbReference>
<dbReference type="Gene3D" id="1.20.1080.10">
    <property type="entry name" value="Glycerol uptake facilitator protein"/>
    <property type="match status" value="1"/>
</dbReference>